<dbReference type="RefSeq" id="XP_001885350.1">
    <property type="nucleotide sequence ID" value="XM_001885315.1"/>
</dbReference>
<accession>B0DMQ3</accession>
<sequence length="102" mass="11616">MWTHEVLIKGKRMARLAIRMLEKGPELPMHLSSERPRQMWRGLGGVAYCVGPCPSNSSLPDHPRMWPELSLSTHVLTALPQKRSCILIQVRAPMPSHSLIRR</sequence>
<dbReference type="InParanoid" id="B0DMQ3"/>
<name>B0DMQ3_LACBS</name>
<protein>
    <submittedName>
        <fullName evidence="1">Predicted protein</fullName>
    </submittedName>
</protein>
<keyword evidence="2" id="KW-1185">Reference proteome</keyword>
<dbReference type="GeneID" id="6081002"/>
<dbReference type="EMBL" id="DS547120">
    <property type="protein sequence ID" value="EDR04095.1"/>
    <property type="molecule type" value="Genomic_DNA"/>
</dbReference>
<evidence type="ECO:0000313" key="1">
    <source>
        <dbReference type="EMBL" id="EDR04095.1"/>
    </source>
</evidence>
<dbReference type="HOGENOM" id="CLU_2277969_0_0_1"/>
<dbReference type="KEGG" id="lbc:LACBIDRAFT_306360"/>
<reference evidence="1 2" key="1">
    <citation type="journal article" date="2008" name="Nature">
        <title>The genome of Laccaria bicolor provides insights into mycorrhizal symbiosis.</title>
        <authorList>
            <person name="Martin F."/>
            <person name="Aerts A."/>
            <person name="Ahren D."/>
            <person name="Brun A."/>
            <person name="Danchin E.G.J."/>
            <person name="Duchaussoy F."/>
            <person name="Gibon J."/>
            <person name="Kohler A."/>
            <person name="Lindquist E."/>
            <person name="Pereda V."/>
            <person name="Salamov A."/>
            <person name="Shapiro H.J."/>
            <person name="Wuyts J."/>
            <person name="Blaudez D."/>
            <person name="Buee M."/>
            <person name="Brokstein P."/>
            <person name="Canbaeck B."/>
            <person name="Cohen D."/>
            <person name="Courty P.E."/>
            <person name="Coutinho P.M."/>
            <person name="Delaruelle C."/>
            <person name="Detter J.C."/>
            <person name="Deveau A."/>
            <person name="DiFazio S."/>
            <person name="Duplessis S."/>
            <person name="Fraissinet-Tachet L."/>
            <person name="Lucic E."/>
            <person name="Frey-Klett P."/>
            <person name="Fourrey C."/>
            <person name="Feussner I."/>
            <person name="Gay G."/>
            <person name="Grimwood J."/>
            <person name="Hoegger P.J."/>
            <person name="Jain P."/>
            <person name="Kilaru S."/>
            <person name="Labbe J."/>
            <person name="Lin Y.C."/>
            <person name="Legue V."/>
            <person name="Le Tacon F."/>
            <person name="Marmeisse R."/>
            <person name="Melayah D."/>
            <person name="Montanini B."/>
            <person name="Muratet M."/>
            <person name="Nehls U."/>
            <person name="Niculita-Hirzel H."/>
            <person name="Oudot-Le Secq M.P."/>
            <person name="Peter M."/>
            <person name="Quesneville H."/>
            <person name="Rajashekar B."/>
            <person name="Reich M."/>
            <person name="Rouhier N."/>
            <person name="Schmutz J."/>
            <person name="Yin T."/>
            <person name="Chalot M."/>
            <person name="Henrissat B."/>
            <person name="Kuees U."/>
            <person name="Lucas S."/>
            <person name="Van de Peer Y."/>
            <person name="Podila G.K."/>
            <person name="Polle A."/>
            <person name="Pukkila P.J."/>
            <person name="Richardson P.M."/>
            <person name="Rouze P."/>
            <person name="Sanders I.R."/>
            <person name="Stajich J.E."/>
            <person name="Tunlid A."/>
            <person name="Tuskan G."/>
            <person name="Grigoriev I.V."/>
        </authorList>
    </citation>
    <scope>NUCLEOTIDE SEQUENCE [LARGE SCALE GENOMIC DNA]</scope>
    <source>
        <strain evidence="2">S238N-H82 / ATCC MYA-4686</strain>
    </source>
</reference>
<proteinExistence type="predicted"/>
<evidence type="ECO:0000313" key="2">
    <source>
        <dbReference type="Proteomes" id="UP000001194"/>
    </source>
</evidence>
<dbReference type="Proteomes" id="UP000001194">
    <property type="component" value="Unassembled WGS sequence"/>
</dbReference>
<gene>
    <name evidence="1" type="ORF">LACBIDRAFT_306360</name>
</gene>
<dbReference type="AlphaFoldDB" id="B0DMQ3"/>
<organism evidence="2">
    <name type="scientific">Laccaria bicolor (strain S238N-H82 / ATCC MYA-4686)</name>
    <name type="common">Bicoloured deceiver</name>
    <name type="synonym">Laccaria laccata var. bicolor</name>
    <dbReference type="NCBI Taxonomy" id="486041"/>
    <lineage>
        <taxon>Eukaryota</taxon>
        <taxon>Fungi</taxon>
        <taxon>Dikarya</taxon>
        <taxon>Basidiomycota</taxon>
        <taxon>Agaricomycotina</taxon>
        <taxon>Agaricomycetes</taxon>
        <taxon>Agaricomycetidae</taxon>
        <taxon>Agaricales</taxon>
        <taxon>Agaricineae</taxon>
        <taxon>Hydnangiaceae</taxon>
        <taxon>Laccaria</taxon>
    </lineage>
</organism>